<organism evidence="3 4">
    <name type="scientific">Phytophthora sojae (strain P6497)</name>
    <name type="common">Soybean stem and root rot agent</name>
    <name type="synonym">Phytophthora megasperma f. sp. glycines</name>
    <dbReference type="NCBI Taxonomy" id="1094619"/>
    <lineage>
        <taxon>Eukaryota</taxon>
        <taxon>Sar</taxon>
        <taxon>Stramenopiles</taxon>
        <taxon>Oomycota</taxon>
        <taxon>Peronosporomycetes</taxon>
        <taxon>Peronosporales</taxon>
        <taxon>Peronosporaceae</taxon>
        <taxon>Phytophthora</taxon>
    </lineage>
</organism>
<feature type="compositionally biased region" description="Polar residues" evidence="2">
    <location>
        <begin position="1"/>
        <end position="12"/>
    </location>
</feature>
<protein>
    <recommendedName>
        <fullName evidence="5">Bzip transcription factor</fullName>
    </recommendedName>
</protein>
<accession>G4YQ19</accession>
<dbReference type="SMR" id="G4YQ19"/>
<evidence type="ECO:0000313" key="3">
    <source>
        <dbReference type="EMBL" id="EGZ29334.1"/>
    </source>
</evidence>
<reference evidence="3 4" key="1">
    <citation type="journal article" date="2006" name="Science">
        <title>Phytophthora genome sequences uncover evolutionary origins and mechanisms of pathogenesis.</title>
        <authorList>
            <person name="Tyler B.M."/>
            <person name="Tripathy S."/>
            <person name="Zhang X."/>
            <person name="Dehal P."/>
            <person name="Jiang R.H."/>
            <person name="Aerts A."/>
            <person name="Arredondo F.D."/>
            <person name="Baxter L."/>
            <person name="Bensasson D."/>
            <person name="Beynon J.L."/>
            <person name="Chapman J."/>
            <person name="Damasceno C.M."/>
            <person name="Dorrance A.E."/>
            <person name="Dou D."/>
            <person name="Dickerman A.W."/>
            <person name="Dubchak I.L."/>
            <person name="Garbelotto M."/>
            <person name="Gijzen M."/>
            <person name="Gordon S.G."/>
            <person name="Govers F."/>
            <person name="Grunwald N.J."/>
            <person name="Huang W."/>
            <person name="Ivors K.L."/>
            <person name="Jones R.W."/>
            <person name="Kamoun S."/>
            <person name="Krampis K."/>
            <person name="Lamour K.H."/>
            <person name="Lee M.K."/>
            <person name="McDonald W.H."/>
            <person name="Medina M."/>
            <person name="Meijer H.J."/>
            <person name="Nordberg E.K."/>
            <person name="Maclean D.J."/>
            <person name="Ospina-Giraldo M.D."/>
            <person name="Morris P.F."/>
            <person name="Phuntumart V."/>
            <person name="Putnam N.H."/>
            <person name="Rash S."/>
            <person name="Rose J.K."/>
            <person name="Sakihama Y."/>
            <person name="Salamov A.A."/>
            <person name="Savidor A."/>
            <person name="Scheuring C.F."/>
            <person name="Smith B.M."/>
            <person name="Sobral B.W."/>
            <person name="Terry A."/>
            <person name="Torto-Alalibo T.A."/>
            <person name="Win J."/>
            <person name="Xu Z."/>
            <person name="Zhang H."/>
            <person name="Grigoriev I.V."/>
            <person name="Rokhsar D.S."/>
            <person name="Boore J.L."/>
        </authorList>
    </citation>
    <scope>NUCLEOTIDE SEQUENCE [LARGE SCALE GENOMIC DNA]</scope>
    <source>
        <strain evidence="3 4">P6497</strain>
    </source>
</reference>
<dbReference type="Proteomes" id="UP000002640">
    <property type="component" value="Unassembled WGS sequence"/>
</dbReference>
<gene>
    <name evidence="3" type="ORF">PHYSODRAFT_344025</name>
</gene>
<dbReference type="AlphaFoldDB" id="G4YQ19"/>
<keyword evidence="1" id="KW-0175">Coiled coil</keyword>
<evidence type="ECO:0000256" key="2">
    <source>
        <dbReference type="SAM" id="MobiDB-lite"/>
    </source>
</evidence>
<evidence type="ECO:0000256" key="1">
    <source>
        <dbReference type="SAM" id="Coils"/>
    </source>
</evidence>
<feature type="coiled-coil region" evidence="1">
    <location>
        <begin position="52"/>
        <end position="92"/>
    </location>
</feature>
<dbReference type="EMBL" id="JH159151">
    <property type="protein sequence ID" value="EGZ29334.1"/>
    <property type="molecule type" value="Genomic_DNA"/>
</dbReference>
<sequence length="279" mass="31352">MLNKFSPKSSPEASAIDLPTSGNTNPWHSLRGSAGSPKPSEKKVTQEDKVVKRRAQCRANQARYRMRQQNRQLQLQQSVQQLREEVDRLKRGVDSTHSGRRTKCNPWVIIAEASRLVGKTFSSPWSELHGEEAASFTAFYQEYFSPDVALGETCGLKSFMEQACRWSTYFDHPDLQLKRVESTAPGVMTATARLSVTVTERSMGSFFPSLKCTRRDDDNDRAELAGRLLGQRLQLNCSITFLLDEETGRVAHLERDVDFVGPLLRVLGSLEDVSSVLRG</sequence>
<dbReference type="RefSeq" id="XP_009516609.1">
    <property type="nucleotide sequence ID" value="XM_009518314.1"/>
</dbReference>
<proteinExistence type="predicted"/>
<keyword evidence="4" id="KW-1185">Reference proteome</keyword>
<name>G4YQ19_PHYSP</name>
<evidence type="ECO:0008006" key="5">
    <source>
        <dbReference type="Google" id="ProtNLM"/>
    </source>
</evidence>
<dbReference type="GeneID" id="20648598"/>
<feature type="compositionally biased region" description="Basic and acidic residues" evidence="2">
    <location>
        <begin position="39"/>
        <end position="50"/>
    </location>
</feature>
<feature type="region of interest" description="Disordered" evidence="2">
    <location>
        <begin position="1"/>
        <end position="51"/>
    </location>
</feature>
<dbReference type="InParanoid" id="G4YQ19"/>
<evidence type="ECO:0000313" key="4">
    <source>
        <dbReference type="Proteomes" id="UP000002640"/>
    </source>
</evidence>
<dbReference type="KEGG" id="psoj:PHYSODRAFT_344025"/>